<dbReference type="KEGG" id="dli:dnl_19110"/>
<dbReference type="EMBL" id="CP061799">
    <property type="protein sequence ID" value="QTA79635.1"/>
    <property type="molecule type" value="Genomic_DNA"/>
</dbReference>
<evidence type="ECO:0000313" key="1">
    <source>
        <dbReference type="EMBL" id="QTA79635.1"/>
    </source>
</evidence>
<keyword evidence="2" id="KW-1185">Reference proteome</keyword>
<organism evidence="1 2">
    <name type="scientific">Desulfonema limicola</name>
    <dbReference type="NCBI Taxonomy" id="45656"/>
    <lineage>
        <taxon>Bacteria</taxon>
        <taxon>Pseudomonadati</taxon>
        <taxon>Thermodesulfobacteriota</taxon>
        <taxon>Desulfobacteria</taxon>
        <taxon>Desulfobacterales</taxon>
        <taxon>Desulfococcaceae</taxon>
        <taxon>Desulfonema</taxon>
    </lineage>
</organism>
<dbReference type="Proteomes" id="UP000663720">
    <property type="component" value="Chromosome"/>
</dbReference>
<gene>
    <name evidence="1" type="ORF">dnl_19110</name>
</gene>
<accession>A0A975GFX9</accession>
<evidence type="ECO:0000313" key="2">
    <source>
        <dbReference type="Proteomes" id="UP000663720"/>
    </source>
</evidence>
<dbReference type="AlphaFoldDB" id="A0A975GFX9"/>
<name>A0A975GFX9_9BACT</name>
<protein>
    <submittedName>
        <fullName evidence="1">Uncharacterized protein</fullName>
    </submittedName>
</protein>
<proteinExistence type="predicted"/>
<sequence>MIFTIIIIILKIIKKTVSQSPQSRVNDFHWKPSDRQLLFAVKSQSPQSRVNDFHLHNFREKEI</sequence>
<reference evidence="1" key="1">
    <citation type="journal article" date="2021" name="Microb. Physiol.">
        <title>Proteogenomic Insights into the Physiology of Marine, Sulfate-Reducing, Filamentous Desulfonema limicola and Desulfonema magnum.</title>
        <authorList>
            <person name="Schnaars V."/>
            <person name="Wohlbrand L."/>
            <person name="Scheve S."/>
            <person name="Hinrichs C."/>
            <person name="Reinhardt R."/>
            <person name="Rabus R."/>
        </authorList>
    </citation>
    <scope>NUCLEOTIDE SEQUENCE</scope>
    <source>
        <strain evidence="1">5ac10</strain>
    </source>
</reference>